<dbReference type="GO" id="GO:0006397">
    <property type="term" value="P:mRNA processing"/>
    <property type="evidence" value="ECO:0007669"/>
    <property type="project" value="UniProtKB-KW"/>
</dbReference>
<feature type="region of interest" description="Disordered" evidence="3">
    <location>
        <begin position="254"/>
        <end position="309"/>
    </location>
</feature>
<feature type="compositionally biased region" description="Low complexity" evidence="3">
    <location>
        <begin position="458"/>
        <end position="479"/>
    </location>
</feature>
<dbReference type="PANTHER" id="PTHR18806">
    <property type="entry name" value="RBM25 PROTEIN"/>
    <property type="match status" value="1"/>
</dbReference>
<evidence type="ECO:0000259" key="5">
    <source>
        <dbReference type="PROSITE" id="PS51025"/>
    </source>
</evidence>
<evidence type="ECO:0008006" key="8">
    <source>
        <dbReference type="Google" id="ProtNLM"/>
    </source>
</evidence>
<dbReference type="PANTHER" id="PTHR18806:SF4">
    <property type="entry name" value="RNA-BINDING PROTEIN 25"/>
    <property type="match status" value="1"/>
</dbReference>
<feature type="region of interest" description="Disordered" evidence="3">
    <location>
        <begin position="321"/>
        <end position="411"/>
    </location>
</feature>
<proteinExistence type="predicted"/>
<dbReference type="CDD" id="cd12446">
    <property type="entry name" value="RRM_RBM25"/>
    <property type="match status" value="1"/>
</dbReference>
<reference evidence="6" key="1">
    <citation type="journal article" date="2020" name="Stud. Mycol.">
        <title>101 Dothideomycetes genomes: a test case for predicting lifestyles and emergence of pathogens.</title>
        <authorList>
            <person name="Haridas S."/>
            <person name="Albert R."/>
            <person name="Binder M."/>
            <person name="Bloem J."/>
            <person name="Labutti K."/>
            <person name="Salamov A."/>
            <person name="Andreopoulos B."/>
            <person name="Baker S."/>
            <person name="Barry K."/>
            <person name="Bills G."/>
            <person name="Bluhm B."/>
            <person name="Cannon C."/>
            <person name="Castanera R."/>
            <person name="Culley D."/>
            <person name="Daum C."/>
            <person name="Ezra D."/>
            <person name="Gonzalez J."/>
            <person name="Henrissat B."/>
            <person name="Kuo A."/>
            <person name="Liang C."/>
            <person name="Lipzen A."/>
            <person name="Lutzoni F."/>
            <person name="Magnuson J."/>
            <person name="Mondo S."/>
            <person name="Nolan M."/>
            <person name="Ohm R."/>
            <person name="Pangilinan J."/>
            <person name="Park H.-J."/>
            <person name="Ramirez L."/>
            <person name="Alfaro M."/>
            <person name="Sun H."/>
            <person name="Tritt A."/>
            <person name="Yoshinaga Y."/>
            <person name="Zwiers L.-H."/>
            <person name="Turgeon B."/>
            <person name="Goodwin S."/>
            <person name="Spatafora J."/>
            <person name="Crous P."/>
            <person name="Grigoriev I."/>
        </authorList>
    </citation>
    <scope>NUCLEOTIDE SEQUENCE</scope>
    <source>
        <strain evidence="6">CBS 480.64</strain>
    </source>
</reference>
<dbReference type="Proteomes" id="UP000799421">
    <property type="component" value="Unassembled WGS sequence"/>
</dbReference>
<dbReference type="AlphaFoldDB" id="A0A6A7CAM3"/>
<dbReference type="InterPro" id="IPR034268">
    <property type="entry name" value="RBM25_RRM"/>
</dbReference>
<dbReference type="InterPro" id="IPR035979">
    <property type="entry name" value="RBD_domain_sf"/>
</dbReference>
<gene>
    <name evidence="6" type="ORF">K470DRAFT_261362</name>
</gene>
<feature type="region of interest" description="Disordered" evidence="3">
    <location>
        <begin position="426"/>
        <end position="504"/>
    </location>
</feature>
<dbReference type="SUPFAM" id="SSF54928">
    <property type="entry name" value="RNA-binding domain, RBD"/>
    <property type="match status" value="1"/>
</dbReference>
<dbReference type="SUPFAM" id="SSF101233">
    <property type="entry name" value="PWI domain"/>
    <property type="match status" value="1"/>
</dbReference>
<dbReference type="GO" id="GO:0005681">
    <property type="term" value="C:spliceosomal complex"/>
    <property type="evidence" value="ECO:0007669"/>
    <property type="project" value="TreeGrafter"/>
</dbReference>
<feature type="compositionally biased region" description="Basic and acidic residues" evidence="3">
    <location>
        <begin position="426"/>
        <end position="441"/>
    </location>
</feature>
<protein>
    <recommendedName>
        <fullName evidence="8">PWI domain-containing protein</fullName>
    </recommendedName>
</protein>
<organism evidence="6 7">
    <name type="scientific">Piedraia hortae CBS 480.64</name>
    <dbReference type="NCBI Taxonomy" id="1314780"/>
    <lineage>
        <taxon>Eukaryota</taxon>
        <taxon>Fungi</taxon>
        <taxon>Dikarya</taxon>
        <taxon>Ascomycota</taxon>
        <taxon>Pezizomycotina</taxon>
        <taxon>Dothideomycetes</taxon>
        <taxon>Dothideomycetidae</taxon>
        <taxon>Capnodiales</taxon>
        <taxon>Piedraiaceae</taxon>
        <taxon>Piedraia</taxon>
    </lineage>
</organism>
<feature type="compositionally biased region" description="Basic and acidic residues" evidence="3">
    <location>
        <begin position="334"/>
        <end position="364"/>
    </location>
</feature>
<dbReference type="Gene3D" id="3.30.70.330">
    <property type="match status" value="1"/>
</dbReference>
<keyword evidence="7" id="KW-1185">Reference proteome</keyword>
<evidence type="ECO:0000313" key="6">
    <source>
        <dbReference type="EMBL" id="KAF2864490.1"/>
    </source>
</evidence>
<dbReference type="GO" id="GO:0003729">
    <property type="term" value="F:mRNA binding"/>
    <property type="evidence" value="ECO:0007669"/>
    <property type="project" value="TreeGrafter"/>
</dbReference>
<evidence type="ECO:0000256" key="3">
    <source>
        <dbReference type="SAM" id="MobiDB-lite"/>
    </source>
</evidence>
<dbReference type="PROSITE" id="PS51025">
    <property type="entry name" value="PWI"/>
    <property type="match status" value="1"/>
</dbReference>
<evidence type="ECO:0000256" key="1">
    <source>
        <dbReference type="ARBA" id="ARBA00022664"/>
    </source>
</evidence>
<evidence type="ECO:0000259" key="4">
    <source>
        <dbReference type="PROSITE" id="PS50102"/>
    </source>
</evidence>
<dbReference type="InterPro" id="IPR012677">
    <property type="entry name" value="Nucleotide-bd_a/b_plait_sf"/>
</dbReference>
<dbReference type="InterPro" id="IPR002483">
    <property type="entry name" value="PWI_dom"/>
</dbReference>
<dbReference type="InterPro" id="IPR052768">
    <property type="entry name" value="RBM25"/>
</dbReference>
<feature type="domain" description="RRM" evidence="4">
    <location>
        <begin position="65"/>
        <end position="147"/>
    </location>
</feature>
<feature type="compositionally biased region" description="Acidic residues" evidence="3">
    <location>
        <begin position="323"/>
        <end position="333"/>
    </location>
</feature>
<dbReference type="Gene3D" id="1.20.1390.10">
    <property type="entry name" value="PWI domain"/>
    <property type="match status" value="1"/>
</dbReference>
<dbReference type="EMBL" id="MU005957">
    <property type="protein sequence ID" value="KAF2864490.1"/>
    <property type="molecule type" value="Genomic_DNA"/>
</dbReference>
<dbReference type="Pfam" id="PF01480">
    <property type="entry name" value="PWI"/>
    <property type="match status" value="1"/>
</dbReference>
<dbReference type="PROSITE" id="PS50102">
    <property type="entry name" value="RRM"/>
    <property type="match status" value="1"/>
</dbReference>
<feature type="region of interest" description="Disordered" evidence="3">
    <location>
        <begin position="19"/>
        <end position="40"/>
    </location>
</feature>
<feature type="domain" description="PWI" evidence="5">
    <location>
        <begin position="529"/>
        <end position="622"/>
    </location>
</feature>
<feature type="compositionally biased region" description="Basic and acidic residues" evidence="3">
    <location>
        <begin position="381"/>
        <end position="411"/>
    </location>
</feature>
<name>A0A6A7CAM3_9PEZI</name>
<feature type="compositionally biased region" description="Basic and acidic residues" evidence="3">
    <location>
        <begin position="254"/>
        <end position="272"/>
    </location>
</feature>
<evidence type="ECO:0000313" key="7">
    <source>
        <dbReference type="Proteomes" id="UP000799421"/>
    </source>
</evidence>
<keyword evidence="1" id="KW-0507">mRNA processing</keyword>
<dbReference type="SMART" id="SM00311">
    <property type="entry name" value="PWI"/>
    <property type="match status" value="1"/>
</dbReference>
<dbReference type="InterPro" id="IPR036483">
    <property type="entry name" value="PWI_dom_sf"/>
</dbReference>
<evidence type="ECO:0000256" key="2">
    <source>
        <dbReference type="PROSITE-ProRule" id="PRU00176"/>
    </source>
</evidence>
<sequence>MAFHPPPFDFSAPVIRLGGAQPNDPGGRVARPGLGHDGRNMDRDRAAVRESMMSLQPPTREEVARTIFIGSLSDQIPESIMESILRCAGKLRKWTRVRDADDRPCKFGFAEYEDVEGLEAAAAIFGDGLQIPLLQNGAPVKNEAGELQTANILVVVDEQSKSYIEEWKSRRRETEAARNFRLDSCHEDLKQFISAMGNASALAARTDMGDDTIMRNGEADIVTIPLTLEDELADIPAEQRAQVAAEIRAFRDRSNRRDQERLRREEEFERGRRPSSPHLGPSGAPSGPRGQQVAGAPSGPKSYRGVQIPSDYQNGVSFVAAGQDEDAEESDEELERRREAKRREELEKRYNDAERRRQNRERTRAMAQQRESEREEAEEAENTRRREALARRLRNFDDDEELRSGHEEYYYDRSNWQRKRDIFREREERQDERDREQEARETAQPTSGKAAFKISLGSAAAKTRAARATAPKRSTADVEGLLEDEEDAAASGRKRPELKPLPEITSDLTDEEKASAHKALASEIPTDTATLFAWPIRWNHLTSKMMEEQIRPFVEKKVVEYLGINEDLLVDAIVDGLRERRDAKDLVEEVRPALEEEAELLVKKVWRLAVFWSEAKFRGWEG</sequence>
<accession>A0A6A7CAM3</accession>
<dbReference type="InterPro" id="IPR000504">
    <property type="entry name" value="RRM_dom"/>
</dbReference>
<dbReference type="OrthoDB" id="6275295at2759"/>
<keyword evidence="2" id="KW-0694">RNA-binding</keyword>